<organism evidence="1">
    <name type="scientific">uncultured Desulfovibrio sp</name>
    <dbReference type="NCBI Taxonomy" id="167968"/>
    <lineage>
        <taxon>Bacteria</taxon>
        <taxon>Pseudomonadati</taxon>
        <taxon>Thermodesulfobacteriota</taxon>
        <taxon>Desulfovibrionia</taxon>
        <taxon>Desulfovibrionales</taxon>
        <taxon>Desulfovibrionaceae</taxon>
        <taxon>Desulfovibrio</taxon>
        <taxon>environmental samples</taxon>
    </lineage>
</organism>
<evidence type="ECO:0000313" key="1">
    <source>
        <dbReference type="EMBL" id="SCM74741.1"/>
    </source>
</evidence>
<name>A0A212LB00_9BACT</name>
<dbReference type="AlphaFoldDB" id="A0A212LB00"/>
<proteinExistence type="predicted"/>
<sequence length="48" mass="4823">MSAADSAPMAGTVGMASLLDGLCGGSQAAAHEEHRFFGMKSVLSPLIT</sequence>
<reference evidence="1" key="1">
    <citation type="submission" date="2016-08" db="EMBL/GenBank/DDBJ databases">
        <authorList>
            <person name="Seilhamer J.J."/>
        </authorList>
    </citation>
    <scope>NUCLEOTIDE SEQUENCE</scope>
    <source>
        <strain evidence="1">86-1</strain>
    </source>
</reference>
<protein>
    <submittedName>
        <fullName evidence="1">Uncharacterized protein</fullName>
    </submittedName>
</protein>
<dbReference type="EMBL" id="FMJC01000002">
    <property type="protein sequence ID" value="SCM74741.1"/>
    <property type="molecule type" value="Genomic_DNA"/>
</dbReference>
<accession>A0A212LB00</accession>
<gene>
    <name evidence="1" type="ORF">KL86DES1_22125</name>
</gene>